<comment type="caution">
    <text evidence="2">The sequence shown here is derived from an EMBL/GenBank/DDBJ whole genome shotgun (WGS) entry which is preliminary data.</text>
</comment>
<dbReference type="EMBL" id="JADKPN010000010">
    <property type="protein sequence ID" value="MBF4764633.1"/>
    <property type="molecule type" value="Genomic_DNA"/>
</dbReference>
<name>A0A930VGT2_9ACTN</name>
<feature type="chain" id="PRO_5038701019" description="Haemophore haem-binding domain-containing protein" evidence="1">
    <location>
        <begin position="20"/>
        <end position="89"/>
    </location>
</feature>
<gene>
    <name evidence="2" type="ORF">ISU07_15995</name>
</gene>
<feature type="signal peptide" evidence="1">
    <location>
        <begin position="1"/>
        <end position="19"/>
    </location>
</feature>
<protein>
    <recommendedName>
        <fullName evidence="4">Haemophore haem-binding domain-containing protein</fullName>
    </recommendedName>
</protein>
<sequence length="89" mass="8935">MKRTATAGAGLLVALTVGAVPPPAANATPSCVAQSIVTEHAAYGAAWGRDLIAFLATHPGFLQEFGFTSLGALLAYSAAQPPDACPPDL</sequence>
<evidence type="ECO:0008006" key="4">
    <source>
        <dbReference type="Google" id="ProtNLM"/>
    </source>
</evidence>
<accession>A0A930VGT2</accession>
<evidence type="ECO:0000313" key="3">
    <source>
        <dbReference type="Proteomes" id="UP000640489"/>
    </source>
</evidence>
<organism evidence="2 3">
    <name type="scientific">Nocardioides islandensis</name>
    <dbReference type="NCBI Taxonomy" id="433663"/>
    <lineage>
        <taxon>Bacteria</taxon>
        <taxon>Bacillati</taxon>
        <taxon>Actinomycetota</taxon>
        <taxon>Actinomycetes</taxon>
        <taxon>Propionibacteriales</taxon>
        <taxon>Nocardioidaceae</taxon>
        <taxon>Nocardioides</taxon>
    </lineage>
</organism>
<evidence type="ECO:0000313" key="2">
    <source>
        <dbReference type="EMBL" id="MBF4764633.1"/>
    </source>
</evidence>
<keyword evidence="1" id="KW-0732">Signal</keyword>
<reference evidence="2" key="1">
    <citation type="submission" date="2020-11" db="EMBL/GenBank/DDBJ databases">
        <title>Nocardioides sp. nov., isolated from Soil of Cynanchum wilfordii Hemsley rhizosphere.</title>
        <authorList>
            <person name="Lee J.-S."/>
            <person name="Suh M.K."/>
            <person name="Kim J.-S."/>
        </authorList>
    </citation>
    <scope>NUCLEOTIDE SEQUENCE</scope>
    <source>
        <strain evidence="2">KCTC 19275</strain>
    </source>
</reference>
<dbReference type="Proteomes" id="UP000640489">
    <property type="component" value="Unassembled WGS sequence"/>
</dbReference>
<proteinExistence type="predicted"/>
<dbReference type="RefSeq" id="WP_194707818.1">
    <property type="nucleotide sequence ID" value="NZ_JADKPN010000010.1"/>
</dbReference>
<dbReference type="AlphaFoldDB" id="A0A930VGT2"/>
<keyword evidence="3" id="KW-1185">Reference proteome</keyword>
<evidence type="ECO:0000256" key="1">
    <source>
        <dbReference type="SAM" id="SignalP"/>
    </source>
</evidence>